<organism evidence="2 3">
    <name type="scientific">Microbacterium telephonicum</name>
    <dbReference type="NCBI Taxonomy" id="1714841"/>
    <lineage>
        <taxon>Bacteria</taxon>
        <taxon>Bacillati</taxon>
        <taxon>Actinomycetota</taxon>
        <taxon>Actinomycetes</taxon>
        <taxon>Micrococcales</taxon>
        <taxon>Microbacteriaceae</taxon>
        <taxon>Microbacterium</taxon>
    </lineage>
</organism>
<reference evidence="2 3" key="1">
    <citation type="journal article" date="2015" name="Stand. Genomic Sci.">
        <title>Genomic Encyclopedia of Bacterial and Archaeal Type Strains, Phase III: the genomes of soil and plant-associated and newly described type strains.</title>
        <authorList>
            <person name="Whitman W.B."/>
            <person name="Woyke T."/>
            <person name="Klenk H.P."/>
            <person name="Zhou Y."/>
            <person name="Lilburn T.G."/>
            <person name="Beck B.J."/>
            <person name="De Vos P."/>
            <person name="Vandamme P."/>
            <person name="Eisen J.A."/>
            <person name="Garrity G."/>
            <person name="Hugenholtz P."/>
            <person name="Kyrpides N.C."/>
        </authorList>
    </citation>
    <scope>NUCLEOTIDE SEQUENCE [LARGE SCALE GENOMIC DNA]</scope>
    <source>
        <strain evidence="2 3">S2T63</strain>
    </source>
</reference>
<protein>
    <submittedName>
        <fullName evidence="2">Uncharacterized protein</fullName>
    </submittedName>
</protein>
<sequence>MAGNRPFGVTLVAIIAWLNGLWQILVGIFSILPGGTSIWAGPFIIVFGILTIIVSFGLFGGRNWARILTAILFALNLLGALTLLFGGQFWQGIGGAILPLIGLILLFSQKANAFFRS</sequence>
<keyword evidence="3" id="KW-1185">Reference proteome</keyword>
<dbReference type="OrthoDB" id="4981655at2"/>
<evidence type="ECO:0000256" key="1">
    <source>
        <dbReference type="SAM" id="Phobius"/>
    </source>
</evidence>
<accession>A0A498CC71</accession>
<evidence type="ECO:0000313" key="3">
    <source>
        <dbReference type="Proteomes" id="UP000273158"/>
    </source>
</evidence>
<gene>
    <name evidence="2" type="ORF">C7474_0714</name>
</gene>
<keyword evidence="1" id="KW-0812">Transmembrane</keyword>
<name>A0A498CC71_9MICO</name>
<dbReference type="RefSeq" id="WP_121057554.1">
    <property type="nucleotide sequence ID" value="NZ_RCDB01000001.1"/>
</dbReference>
<dbReference type="Proteomes" id="UP000273158">
    <property type="component" value="Unassembled WGS sequence"/>
</dbReference>
<feature type="transmembrane region" description="Helical" evidence="1">
    <location>
        <begin position="64"/>
        <end position="83"/>
    </location>
</feature>
<feature type="transmembrane region" description="Helical" evidence="1">
    <location>
        <begin position="89"/>
        <end position="107"/>
    </location>
</feature>
<keyword evidence="1" id="KW-1133">Transmembrane helix</keyword>
<feature type="transmembrane region" description="Helical" evidence="1">
    <location>
        <begin position="38"/>
        <end position="59"/>
    </location>
</feature>
<comment type="caution">
    <text evidence="2">The sequence shown here is derived from an EMBL/GenBank/DDBJ whole genome shotgun (WGS) entry which is preliminary data.</text>
</comment>
<feature type="transmembrane region" description="Helical" evidence="1">
    <location>
        <begin position="7"/>
        <end position="32"/>
    </location>
</feature>
<keyword evidence="1" id="KW-0472">Membrane</keyword>
<dbReference type="EMBL" id="RCDB01000001">
    <property type="protein sequence ID" value="RLK52757.1"/>
    <property type="molecule type" value="Genomic_DNA"/>
</dbReference>
<proteinExistence type="predicted"/>
<dbReference type="AlphaFoldDB" id="A0A498CC71"/>
<evidence type="ECO:0000313" key="2">
    <source>
        <dbReference type="EMBL" id="RLK52757.1"/>
    </source>
</evidence>